<feature type="compositionally biased region" description="Basic and acidic residues" evidence="1">
    <location>
        <begin position="77"/>
        <end position="94"/>
    </location>
</feature>
<feature type="region of interest" description="Disordered" evidence="1">
    <location>
        <begin position="194"/>
        <end position="268"/>
    </location>
</feature>
<organism evidence="2 3">
    <name type="scientific">Piptocephalis cylindrospora</name>
    <dbReference type="NCBI Taxonomy" id="1907219"/>
    <lineage>
        <taxon>Eukaryota</taxon>
        <taxon>Fungi</taxon>
        <taxon>Fungi incertae sedis</taxon>
        <taxon>Zoopagomycota</taxon>
        <taxon>Zoopagomycotina</taxon>
        <taxon>Zoopagomycetes</taxon>
        <taxon>Zoopagales</taxon>
        <taxon>Piptocephalidaceae</taxon>
        <taxon>Piptocephalis</taxon>
    </lineage>
</organism>
<dbReference type="OrthoDB" id="10632663at2759"/>
<evidence type="ECO:0000313" key="3">
    <source>
        <dbReference type="Proteomes" id="UP000267251"/>
    </source>
</evidence>
<feature type="region of interest" description="Disordered" evidence="1">
    <location>
        <begin position="108"/>
        <end position="180"/>
    </location>
</feature>
<accession>A0A4P9Y3F4</accession>
<feature type="compositionally biased region" description="Polar residues" evidence="1">
    <location>
        <begin position="63"/>
        <end position="74"/>
    </location>
</feature>
<dbReference type="Proteomes" id="UP000267251">
    <property type="component" value="Unassembled WGS sequence"/>
</dbReference>
<feature type="compositionally biased region" description="Basic and acidic residues" evidence="1">
    <location>
        <begin position="14"/>
        <end position="24"/>
    </location>
</feature>
<name>A0A4P9Y3F4_9FUNG</name>
<feature type="region of interest" description="Disordered" evidence="1">
    <location>
        <begin position="1"/>
        <end position="94"/>
    </location>
</feature>
<protein>
    <submittedName>
        <fullName evidence="2">Uncharacterized protein</fullName>
    </submittedName>
</protein>
<evidence type="ECO:0000313" key="2">
    <source>
        <dbReference type="EMBL" id="RKP13162.1"/>
    </source>
</evidence>
<reference evidence="3" key="1">
    <citation type="journal article" date="2018" name="Nat. Microbiol.">
        <title>Leveraging single-cell genomics to expand the fungal tree of life.</title>
        <authorList>
            <person name="Ahrendt S.R."/>
            <person name="Quandt C.A."/>
            <person name="Ciobanu D."/>
            <person name="Clum A."/>
            <person name="Salamov A."/>
            <person name="Andreopoulos B."/>
            <person name="Cheng J.F."/>
            <person name="Woyke T."/>
            <person name="Pelin A."/>
            <person name="Henrissat B."/>
            <person name="Reynolds N.K."/>
            <person name="Benny G.L."/>
            <person name="Smith M.E."/>
            <person name="James T.Y."/>
            <person name="Grigoriev I.V."/>
        </authorList>
    </citation>
    <scope>NUCLEOTIDE SEQUENCE [LARGE SCALE GENOMIC DNA]</scope>
</reference>
<gene>
    <name evidence="2" type="ORF">BJ684DRAFT_16407</name>
</gene>
<feature type="compositionally biased region" description="Basic and acidic residues" evidence="1">
    <location>
        <begin position="258"/>
        <end position="268"/>
    </location>
</feature>
<dbReference type="AlphaFoldDB" id="A0A4P9Y3F4"/>
<proteinExistence type="predicted"/>
<dbReference type="EMBL" id="KZ988092">
    <property type="protein sequence ID" value="RKP13162.1"/>
    <property type="molecule type" value="Genomic_DNA"/>
</dbReference>
<keyword evidence="3" id="KW-1185">Reference proteome</keyword>
<feature type="compositionally biased region" description="Low complexity" evidence="1">
    <location>
        <begin position="144"/>
        <end position="177"/>
    </location>
</feature>
<feature type="compositionally biased region" description="Pro residues" evidence="1">
    <location>
        <begin position="116"/>
        <end position="125"/>
    </location>
</feature>
<feature type="compositionally biased region" description="Low complexity" evidence="1">
    <location>
        <begin position="231"/>
        <end position="245"/>
    </location>
</feature>
<feature type="compositionally biased region" description="Low complexity" evidence="1">
    <location>
        <begin position="210"/>
        <end position="222"/>
    </location>
</feature>
<evidence type="ECO:0000256" key="1">
    <source>
        <dbReference type="SAM" id="MobiDB-lite"/>
    </source>
</evidence>
<sequence>MFQNSLLDPFSTPRRKEGASRGENDLPAPPKTPGRRHTPRPILMDRVNGTPKVRLSSVLGPTLKNTLIPSQGTPGRTGERKSGFHVHRDEPEQKALAKFKLDTLEIEAEPEDIEYAPPPRLPLPYDPGFGLDDPSDRDEPPSPIGSIQGPPSPLPLDEGLLDPPSPILSSPESPLKSDQTSVLYQRILPVAALHTRAIPPSRGLRMSPGSKLPLPLRLIPSRQQRRRRLSTRGNTRSGSSSTVSTKARRRIGSSSFDFRGDKGPHPRR</sequence>